<accession>A0ABQ4S5W4</accession>
<organism evidence="2 3">
    <name type="scientific">Methylobacterium iners</name>
    <dbReference type="NCBI Taxonomy" id="418707"/>
    <lineage>
        <taxon>Bacteria</taxon>
        <taxon>Pseudomonadati</taxon>
        <taxon>Pseudomonadota</taxon>
        <taxon>Alphaproteobacteria</taxon>
        <taxon>Hyphomicrobiales</taxon>
        <taxon>Methylobacteriaceae</taxon>
        <taxon>Methylobacterium</taxon>
    </lineage>
</organism>
<evidence type="ECO:0000313" key="2">
    <source>
        <dbReference type="EMBL" id="GJD97894.1"/>
    </source>
</evidence>
<feature type="region of interest" description="Disordered" evidence="1">
    <location>
        <begin position="38"/>
        <end position="69"/>
    </location>
</feature>
<dbReference type="Proteomes" id="UP001055125">
    <property type="component" value="Unassembled WGS sequence"/>
</dbReference>
<dbReference type="EMBL" id="BPQP01000123">
    <property type="protein sequence ID" value="GJD97894.1"/>
    <property type="molecule type" value="Genomic_DNA"/>
</dbReference>
<reference evidence="2" key="1">
    <citation type="journal article" date="2021" name="Front. Microbiol.">
        <title>Comprehensive Comparative Genomics and Phenotyping of Methylobacterium Species.</title>
        <authorList>
            <person name="Alessa O."/>
            <person name="Ogura Y."/>
            <person name="Fujitani Y."/>
            <person name="Takami H."/>
            <person name="Hayashi T."/>
            <person name="Sahin N."/>
            <person name="Tani A."/>
        </authorList>
    </citation>
    <scope>NUCLEOTIDE SEQUENCE</scope>
    <source>
        <strain evidence="2">DSM 19015</strain>
    </source>
</reference>
<sequence>MPAGVVHKGKFVFDKASTDRIGVATLEALRSGRSGYADGGFVGSTPGRDRFTMPSRQAGSSGTSENTTGKTELHVYAGETNEVKTTQGPQGVRHEIMIDKAVARALLEGSSTRGVLKQIGAGRLTGK</sequence>
<evidence type="ECO:0000256" key="1">
    <source>
        <dbReference type="SAM" id="MobiDB-lite"/>
    </source>
</evidence>
<reference evidence="2" key="2">
    <citation type="submission" date="2021-08" db="EMBL/GenBank/DDBJ databases">
        <authorList>
            <person name="Tani A."/>
            <person name="Ola A."/>
            <person name="Ogura Y."/>
            <person name="Katsura K."/>
            <person name="Hayashi T."/>
        </authorList>
    </citation>
    <scope>NUCLEOTIDE SEQUENCE</scope>
    <source>
        <strain evidence="2">DSM 19015</strain>
    </source>
</reference>
<comment type="caution">
    <text evidence="2">The sequence shown here is derived from an EMBL/GenBank/DDBJ whole genome shotgun (WGS) entry which is preliminary data.</text>
</comment>
<gene>
    <name evidence="2" type="ORF">OCOJLMKI_5133</name>
</gene>
<evidence type="ECO:0000313" key="3">
    <source>
        <dbReference type="Proteomes" id="UP001055125"/>
    </source>
</evidence>
<keyword evidence="3" id="KW-1185">Reference proteome</keyword>
<proteinExistence type="predicted"/>
<protein>
    <submittedName>
        <fullName evidence="2">Uncharacterized protein</fullName>
    </submittedName>
</protein>
<name>A0ABQ4S5W4_9HYPH</name>
<feature type="compositionally biased region" description="Polar residues" evidence="1">
    <location>
        <begin position="54"/>
        <end position="69"/>
    </location>
</feature>